<reference evidence="2" key="1">
    <citation type="submission" date="2016-10" db="EMBL/GenBank/DDBJ databases">
        <authorList>
            <person name="Varghese N."/>
            <person name="Submissions S."/>
        </authorList>
    </citation>
    <scope>NUCLEOTIDE SEQUENCE [LARGE SCALE GENOMIC DNA]</scope>
    <source>
        <strain evidence="2">DSM 25329</strain>
    </source>
</reference>
<dbReference type="Proteomes" id="UP000198748">
    <property type="component" value="Unassembled WGS sequence"/>
</dbReference>
<name>A0A1G7M1L0_9BACT</name>
<keyword evidence="2" id="KW-1185">Reference proteome</keyword>
<protein>
    <submittedName>
        <fullName evidence="1">Uncharacterized protein</fullName>
    </submittedName>
</protein>
<organism evidence="1 2">
    <name type="scientific">Dyadobacter soli</name>
    <dbReference type="NCBI Taxonomy" id="659014"/>
    <lineage>
        <taxon>Bacteria</taxon>
        <taxon>Pseudomonadati</taxon>
        <taxon>Bacteroidota</taxon>
        <taxon>Cytophagia</taxon>
        <taxon>Cytophagales</taxon>
        <taxon>Spirosomataceae</taxon>
        <taxon>Dyadobacter</taxon>
    </lineage>
</organism>
<evidence type="ECO:0000313" key="2">
    <source>
        <dbReference type="Proteomes" id="UP000198748"/>
    </source>
</evidence>
<dbReference type="EMBL" id="FNAN01000011">
    <property type="protein sequence ID" value="SDF55516.1"/>
    <property type="molecule type" value="Genomic_DNA"/>
</dbReference>
<dbReference type="STRING" id="659014.SAMN04487996_111134"/>
<gene>
    <name evidence="1" type="ORF">SAMN04487996_111134</name>
</gene>
<accession>A0A1G7M1L0</accession>
<evidence type="ECO:0000313" key="1">
    <source>
        <dbReference type="EMBL" id="SDF55516.1"/>
    </source>
</evidence>
<sequence length="39" mass="4461">MNIGASLRLLIDNFLSFECPLPMTLTSPQTLNTFGREYR</sequence>
<dbReference type="AlphaFoldDB" id="A0A1G7M1L0"/>
<proteinExistence type="predicted"/>